<keyword evidence="1" id="KW-0732">Signal</keyword>
<gene>
    <name evidence="3" type="ORF">D8780_12185</name>
</gene>
<evidence type="ECO:0000313" key="4">
    <source>
        <dbReference type="Proteomes" id="UP000281094"/>
    </source>
</evidence>
<dbReference type="InterPro" id="IPR036374">
    <property type="entry name" value="OxRdtase_Mopterin-bd_sf"/>
</dbReference>
<dbReference type="Gene3D" id="3.90.420.10">
    <property type="entry name" value="Oxidoreductase, molybdopterin-binding domain"/>
    <property type="match status" value="1"/>
</dbReference>
<comment type="caution">
    <text evidence="3">The sequence shown here is derived from an EMBL/GenBank/DDBJ whole genome shotgun (WGS) entry which is preliminary data.</text>
</comment>
<feature type="domain" description="Oxidoreductase molybdopterin-binding" evidence="2">
    <location>
        <begin position="73"/>
        <end position="145"/>
    </location>
</feature>
<keyword evidence="4" id="KW-1185">Reference proteome</keyword>
<dbReference type="RefSeq" id="WP_121645836.1">
    <property type="nucleotide sequence ID" value="NZ_RCWN01000001.1"/>
</dbReference>
<feature type="signal peptide" evidence="1">
    <location>
        <begin position="1"/>
        <end position="25"/>
    </location>
</feature>
<dbReference type="SUPFAM" id="SSF56524">
    <property type="entry name" value="Oxidoreductase molybdopterin-binding domain"/>
    <property type="match status" value="1"/>
</dbReference>
<dbReference type="Pfam" id="PF00174">
    <property type="entry name" value="Oxidored_molyb"/>
    <property type="match status" value="1"/>
</dbReference>
<dbReference type="InterPro" id="IPR000572">
    <property type="entry name" value="OxRdtase_Mopterin-bd_dom"/>
</dbReference>
<accession>A0A3L7JDK6</accession>
<dbReference type="EMBL" id="RCWN01000001">
    <property type="protein sequence ID" value="RLQ88868.1"/>
    <property type="molecule type" value="Genomic_DNA"/>
</dbReference>
<evidence type="ECO:0000313" key="3">
    <source>
        <dbReference type="EMBL" id="RLQ88868.1"/>
    </source>
</evidence>
<evidence type="ECO:0000256" key="1">
    <source>
        <dbReference type="SAM" id="SignalP"/>
    </source>
</evidence>
<name>A0A3L7JDK6_9HYPH</name>
<dbReference type="AlphaFoldDB" id="A0A3L7JDK6"/>
<protein>
    <submittedName>
        <fullName evidence="3">Oxidoreductase</fullName>
    </submittedName>
</protein>
<evidence type="ECO:0000259" key="2">
    <source>
        <dbReference type="Pfam" id="PF00174"/>
    </source>
</evidence>
<proteinExistence type="predicted"/>
<organism evidence="3 4">
    <name type="scientific">Notoacmeibacter ruber</name>
    <dbReference type="NCBI Taxonomy" id="2670375"/>
    <lineage>
        <taxon>Bacteria</taxon>
        <taxon>Pseudomonadati</taxon>
        <taxon>Pseudomonadota</taxon>
        <taxon>Alphaproteobacteria</taxon>
        <taxon>Hyphomicrobiales</taxon>
        <taxon>Notoacmeibacteraceae</taxon>
        <taxon>Notoacmeibacter</taxon>
    </lineage>
</organism>
<reference evidence="3 4" key="1">
    <citation type="submission" date="2018-10" db="EMBL/GenBank/DDBJ databases">
        <title>Notoacmeibacter sp. M2BS9Y-3-1, whole genome shotgun sequence.</title>
        <authorList>
            <person name="Tuo L."/>
        </authorList>
    </citation>
    <scope>NUCLEOTIDE SEQUENCE [LARGE SCALE GENOMIC DNA]</scope>
    <source>
        <strain evidence="3 4">M2BS9Y-3-1</strain>
    </source>
</reference>
<feature type="chain" id="PRO_5018047266" evidence="1">
    <location>
        <begin position="26"/>
        <end position="171"/>
    </location>
</feature>
<sequence>MNRPTISLRIAGTLAFLFFAPMAYAGDLGQPQNEPVLTVTGSIGNTNEGELAAFDMQMLKELPATTFETTTIWTTGKSRFTGVAIDDLFEALDAKGDTINAIALNDYAVELPVSDAVEGGPIIAYELDGKPMSVRDKGPLWIVYPYDSNADYRTEQVYSRSVWQLNRLEVE</sequence>
<dbReference type="Proteomes" id="UP000281094">
    <property type="component" value="Unassembled WGS sequence"/>
</dbReference>